<accession>A0ABT7X7P9</accession>
<comment type="caution">
    <text evidence="1">The sequence shown here is derived from an EMBL/GenBank/DDBJ whole genome shotgun (WGS) entry which is preliminary data.</text>
</comment>
<dbReference type="EMBL" id="JAUEII010000026">
    <property type="protein sequence ID" value="MDN0050069.1"/>
    <property type="molecule type" value="Genomic_DNA"/>
</dbReference>
<dbReference type="Gene3D" id="3.40.1580.10">
    <property type="entry name" value="SMI1/KNR4-like"/>
    <property type="match status" value="1"/>
</dbReference>
<evidence type="ECO:0000313" key="1">
    <source>
        <dbReference type="EMBL" id="MDN0050069.1"/>
    </source>
</evidence>
<reference evidence="1" key="1">
    <citation type="submission" date="2023-06" db="EMBL/GenBank/DDBJ databases">
        <authorList>
            <person name="Zeman M."/>
            <person name="Kubasova T."/>
            <person name="Jahodarova E."/>
            <person name="Nykrynova M."/>
            <person name="Rychlik I."/>
        </authorList>
    </citation>
    <scope>NUCLEOTIDE SEQUENCE</scope>
    <source>
        <strain evidence="1">84_SSukc20</strain>
    </source>
</reference>
<reference evidence="1" key="2">
    <citation type="submission" date="2024-05" db="EMBL/GenBank/DDBJ databases">
        <title>Identification and characterization of horizontal gene transfer across gut microbiota members of farm animals based on homology search.</title>
        <authorList>
            <person name="Schwarzerova J."/>
            <person name="Nykrynova M."/>
            <person name="Jureckova K."/>
            <person name="Cejkova D."/>
            <person name="Rychlik I."/>
        </authorList>
    </citation>
    <scope>NUCLEOTIDE SEQUENCE</scope>
    <source>
        <strain evidence="1">84_SSukc20</strain>
    </source>
</reference>
<dbReference type="RefSeq" id="WP_204970491.1">
    <property type="nucleotide sequence ID" value="NZ_JAUEII010000026.1"/>
</dbReference>
<keyword evidence="2" id="KW-1185">Reference proteome</keyword>
<dbReference type="InterPro" id="IPR037883">
    <property type="entry name" value="Knr4/Smi1-like_sf"/>
</dbReference>
<evidence type="ECO:0000313" key="2">
    <source>
        <dbReference type="Proteomes" id="UP001167871"/>
    </source>
</evidence>
<name>A0ABT7X7P9_9BACE</name>
<gene>
    <name evidence="1" type="ORF">QVO10_11840</name>
</gene>
<protein>
    <submittedName>
        <fullName evidence="1">SMI1/KNR4 family protein</fullName>
    </submittedName>
</protein>
<dbReference type="SUPFAM" id="SSF160631">
    <property type="entry name" value="SMI1/KNR4-like"/>
    <property type="match status" value="1"/>
</dbReference>
<organism evidence="1 2">
    <name type="scientific">Bacteroides gallinaceum</name>
    <dbReference type="NCBI Taxonomy" id="1462571"/>
    <lineage>
        <taxon>Bacteria</taxon>
        <taxon>Pseudomonadati</taxon>
        <taxon>Bacteroidota</taxon>
        <taxon>Bacteroidia</taxon>
        <taxon>Bacteroidales</taxon>
        <taxon>Bacteroidaceae</taxon>
        <taxon>Bacteroides</taxon>
    </lineage>
</organism>
<dbReference type="Proteomes" id="UP001167871">
    <property type="component" value="Unassembled WGS sequence"/>
</dbReference>
<proteinExistence type="predicted"/>
<sequence length="184" mass="22051">MNKLKIIGNPTIFGDLDFLENFRFPNKRKFPFSYKKFAKEYGYGKALGRWFIYIPMGNYGDSWLEQNPLFKERFEYVLDWDEEIVDMILEPDGSRELMQKCEPFAKSEDGSYLFWDIESQPIEEEFDIYLTDFSGLGVRKVATSIDELFDKMTDKNLFKEVEPLYRQEPYPAIFECIEELYYEK</sequence>